<dbReference type="InterPro" id="IPR007657">
    <property type="entry name" value="Glycosyltransferase_61"/>
</dbReference>
<keyword evidence="7" id="KW-0325">Glycoprotein</keyword>
<evidence type="ECO:0000256" key="1">
    <source>
        <dbReference type="ARBA" id="ARBA00004167"/>
    </source>
</evidence>
<dbReference type="PANTHER" id="PTHR20961">
    <property type="entry name" value="GLYCOSYLTRANSFERASE"/>
    <property type="match status" value="1"/>
</dbReference>
<keyword evidence="2" id="KW-0328">Glycosyltransferase</keyword>
<evidence type="ECO:0000256" key="6">
    <source>
        <dbReference type="ARBA" id="ARBA00023136"/>
    </source>
</evidence>
<evidence type="ECO:0000256" key="3">
    <source>
        <dbReference type="ARBA" id="ARBA00022679"/>
    </source>
</evidence>
<keyword evidence="6" id="KW-0472">Membrane</keyword>
<dbReference type="Proteomes" id="UP000250079">
    <property type="component" value="Chromosome"/>
</dbReference>
<evidence type="ECO:0000256" key="5">
    <source>
        <dbReference type="ARBA" id="ARBA00022989"/>
    </source>
</evidence>
<gene>
    <name evidence="9" type="ORF">IMCC3135_07835</name>
</gene>
<proteinExistence type="predicted"/>
<evidence type="ECO:0000313" key="9">
    <source>
        <dbReference type="EMBL" id="ASJ71670.1"/>
    </source>
</evidence>
<dbReference type="PANTHER" id="PTHR20961:SF38">
    <property type="entry name" value="PROTEIN O-LINKED-MANNOSE BETA-1,4-N-ACETYLGLUCOSAMINYLTRANSFERASE 2"/>
    <property type="match status" value="1"/>
</dbReference>
<feature type="domain" description="Glycosyltransferase 61 catalytic" evidence="8">
    <location>
        <begin position="20"/>
        <end position="196"/>
    </location>
</feature>
<dbReference type="EMBL" id="CP018632">
    <property type="protein sequence ID" value="ASJ71670.1"/>
    <property type="molecule type" value="Genomic_DNA"/>
</dbReference>
<dbReference type="GO" id="GO:0016757">
    <property type="term" value="F:glycosyltransferase activity"/>
    <property type="evidence" value="ECO:0007669"/>
    <property type="project" value="UniProtKB-KW"/>
</dbReference>
<name>A0A2Z2NSF8_9GAMM</name>
<evidence type="ECO:0000256" key="4">
    <source>
        <dbReference type="ARBA" id="ARBA00022692"/>
    </source>
</evidence>
<keyword evidence="3" id="KW-0808">Transferase</keyword>
<evidence type="ECO:0000259" key="8">
    <source>
        <dbReference type="Pfam" id="PF04577"/>
    </source>
</evidence>
<reference evidence="9 10" key="1">
    <citation type="submission" date="2016-12" db="EMBL/GenBank/DDBJ databases">
        <authorList>
            <person name="Song W.-J."/>
            <person name="Kurnit D.M."/>
        </authorList>
    </citation>
    <scope>NUCLEOTIDE SEQUENCE [LARGE SCALE GENOMIC DNA]</scope>
    <source>
        <strain evidence="9 10">IMCC3135</strain>
    </source>
</reference>
<dbReference type="InterPro" id="IPR049625">
    <property type="entry name" value="Glyco_transf_61_cat"/>
</dbReference>
<protein>
    <recommendedName>
        <fullName evidence="8">Glycosyltransferase 61 catalytic domain-containing protein</fullName>
    </recommendedName>
</protein>
<keyword evidence="10" id="KW-1185">Reference proteome</keyword>
<evidence type="ECO:0000256" key="2">
    <source>
        <dbReference type="ARBA" id="ARBA00022676"/>
    </source>
</evidence>
<keyword evidence="5" id="KW-1133">Transmembrane helix</keyword>
<dbReference type="GO" id="GO:0016020">
    <property type="term" value="C:membrane"/>
    <property type="evidence" value="ECO:0007669"/>
    <property type="project" value="UniProtKB-SubCell"/>
</dbReference>
<sequence length="265" mass="29593">MHAEQNVTYLVGANAEPNNFYHWNFQCLPGIVLLRAHARTKGLDYRIVVPPLNESRRRSLELADIDAAECVELKPDSFIMNVPILYTSAACGYYALQPSLQLIELLNPYLANCLSNSSSSLPTRFYLSRRDAPGKREIKNEKDLVGALKHRGYDELVMSELSIEDQVAAFARAESIVAPHGAGLVNLMFAPETARLLEILPENYRMAYFFRLSQVRGMRYSQVLSRVAGSWEGTDVHQCPVVVEIDKVLSTLDRSESASAISGAR</sequence>
<evidence type="ECO:0000256" key="7">
    <source>
        <dbReference type="ARBA" id="ARBA00023180"/>
    </source>
</evidence>
<keyword evidence="4" id="KW-0812">Transmembrane</keyword>
<comment type="subcellular location">
    <subcellularLocation>
        <location evidence="1">Membrane</location>
        <topology evidence="1">Single-pass membrane protein</topology>
    </subcellularLocation>
</comment>
<organism evidence="9 10">
    <name type="scientific">Granulosicoccus antarcticus IMCC3135</name>
    <dbReference type="NCBI Taxonomy" id="1192854"/>
    <lineage>
        <taxon>Bacteria</taxon>
        <taxon>Pseudomonadati</taxon>
        <taxon>Pseudomonadota</taxon>
        <taxon>Gammaproteobacteria</taxon>
        <taxon>Chromatiales</taxon>
        <taxon>Granulosicoccaceae</taxon>
        <taxon>Granulosicoccus</taxon>
    </lineage>
</organism>
<accession>A0A2Z2NSF8</accession>
<evidence type="ECO:0000313" key="10">
    <source>
        <dbReference type="Proteomes" id="UP000250079"/>
    </source>
</evidence>
<dbReference type="AlphaFoldDB" id="A0A2Z2NSF8"/>
<dbReference type="Pfam" id="PF04577">
    <property type="entry name" value="Glyco_transf_61"/>
    <property type="match status" value="1"/>
</dbReference>
<dbReference type="KEGG" id="gai:IMCC3135_07835"/>